<sequence>MTVRVRRMRSGSGRRSFDLRATAWFFVLLALVLCVLGFVVRTAAHTVERRPAWAVVLCLTGLAAASPLWRRRRSVPARAARRAAAALEVGARTAVAEWEDAGPAAPVAAPASPSVPAPASPVVDACGAGVPGGAGPSGGWAPASADAPGTAHGAYDFDRLDADAFEQAVAGLCARDGCLEVEVVGGAGDLGADVVAVVPDGRRLVVQCKRYDTGNRVGSQDLQRFGGTCYTVHEADVAVVVTTGDFTAPAAEYADHCGIVCVDRAALMAWRDGTGPAPWNAAP</sequence>
<feature type="transmembrane region" description="Helical" evidence="1">
    <location>
        <begin position="21"/>
        <end position="40"/>
    </location>
</feature>
<evidence type="ECO:0000256" key="1">
    <source>
        <dbReference type="SAM" id="Phobius"/>
    </source>
</evidence>
<keyword evidence="4" id="KW-1185">Reference proteome</keyword>
<dbReference type="InterPro" id="IPR007560">
    <property type="entry name" value="Restrct_endonuc_IV_Mrr"/>
</dbReference>
<dbReference type="PANTHER" id="PTHR30015:SF6">
    <property type="entry name" value="SLL1429 PROTEIN"/>
    <property type="match status" value="1"/>
</dbReference>
<keyword evidence="3" id="KW-0378">Hydrolase</keyword>
<keyword evidence="3" id="KW-0255">Endonuclease</keyword>
<feature type="transmembrane region" description="Helical" evidence="1">
    <location>
        <begin position="52"/>
        <end position="69"/>
    </location>
</feature>
<gene>
    <name evidence="3" type="ORF">ACFFRO_03310</name>
</gene>
<dbReference type="InterPro" id="IPR011856">
    <property type="entry name" value="tRNA_endonuc-like_dom_sf"/>
</dbReference>
<organism evidence="3 4">
    <name type="scientific">Streptomyces thermocoprophilus</name>
    <dbReference type="NCBI Taxonomy" id="78356"/>
    <lineage>
        <taxon>Bacteria</taxon>
        <taxon>Bacillati</taxon>
        <taxon>Actinomycetota</taxon>
        <taxon>Actinomycetes</taxon>
        <taxon>Kitasatosporales</taxon>
        <taxon>Streptomycetaceae</taxon>
        <taxon>Streptomyces</taxon>
    </lineage>
</organism>
<dbReference type="InterPro" id="IPR052906">
    <property type="entry name" value="Type_IV_Methyl-Rstrct_Enzyme"/>
</dbReference>
<evidence type="ECO:0000313" key="3">
    <source>
        <dbReference type="EMBL" id="MFB9734179.1"/>
    </source>
</evidence>
<dbReference type="SUPFAM" id="SSF52980">
    <property type="entry name" value="Restriction endonuclease-like"/>
    <property type="match status" value="1"/>
</dbReference>
<dbReference type="Pfam" id="PF04471">
    <property type="entry name" value="Mrr_cat"/>
    <property type="match status" value="1"/>
</dbReference>
<evidence type="ECO:0000259" key="2">
    <source>
        <dbReference type="Pfam" id="PF04471"/>
    </source>
</evidence>
<dbReference type="Gene3D" id="3.40.1350.10">
    <property type="match status" value="1"/>
</dbReference>
<evidence type="ECO:0000313" key="4">
    <source>
        <dbReference type="Proteomes" id="UP001589703"/>
    </source>
</evidence>
<keyword evidence="3" id="KW-0540">Nuclease</keyword>
<protein>
    <submittedName>
        <fullName evidence="3">Restriction endonuclease</fullName>
    </submittedName>
</protein>
<dbReference type="PANTHER" id="PTHR30015">
    <property type="entry name" value="MRR RESTRICTION SYSTEM PROTEIN"/>
    <property type="match status" value="1"/>
</dbReference>
<comment type="caution">
    <text evidence="3">The sequence shown here is derived from an EMBL/GenBank/DDBJ whole genome shotgun (WGS) entry which is preliminary data.</text>
</comment>
<accession>A0ABV5V8L6</accession>
<dbReference type="RefSeq" id="WP_385857995.1">
    <property type="nucleotide sequence ID" value="NZ_JBHMAR010000002.1"/>
</dbReference>
<dbReference type="InterPro" id="IPR011335">
    <property type="entry name" value="Restrct_endonuc-II-like"/>
</dbReference>
<reference evidence="3 4" key="1">
    <citation type="submission" date="2024-09" db="EMBL/GenBank/DDBJ databases">
        <authorList>
            <person name="Sun Q."/>
            <person name="Mori K."/>
        </authorList>
    </citation>
    <scope>NUCLEOTIDE SEQUENCE [LARGE SCALE GENOMIC DNA]</scope>
    <source>
        <strain evidence="3 4">JCM 10918</strain>
    </source>
</reference>
<feature type="domain" description="Restriction endonuclease type IV Mrr" evidence="2">
    <location>
        <begin position="158"/>
        <end position="270"/>
    </location>
</feature>
<dbReference type="EMBL" id="JBHMAR010000002">
    <property type="protein sequence ID" value="MFB9734179.1"/>
    <property type="molecule type" value="Genomic_DNA"/>
</dbReference>
<keyword evidence="1" id="KW-0812">Transmembrane</keyword>
<dbReference type="GO" id="GO:0004519">
    <property type="term" value="F:endonuclease activity"/>
    <property type="evidence" value="ECO:0007669"/>
    <property type="project" value="UniProtKB-KW"/>
</dbReference>
<keyword evidence="1" id="KW-0472">Membrane</keyword>
<keyword evidence="1" id="KW-1133">Transmembrane helix</keyword>
<dbReference type="Proteomes" id="UP001589703">
    <property type="component" value="Unassembled WGS sequence"/>
</dbReference>
<name>A0ABV5V8L6_9ACTN</name>
<proteinExistence type="predicted"/>